<dbReference type="PANTHER" id="PTHR30289">
    <property type="entry name" value="UNCHARACTERIZED PROTEIN YBCL-RELATED"/>
    <property type="match status" value="1"/>
</dbReference>
<comment type="similarity">
    <text evidence="1">Belongs to the UPF0098 family.</text>
</comment>
<accession>A0A1H6BDK0</accession>
<name>A0A1H6BDK0_9ACTN</name>
<evidence type="ECO:0008006" key="4">
    <source>
        <dbReference type="Google" id="ProtNLM"/>
    </source>
</evidence>
<dbReference type="SUPFAM" id="SSF49777">
    <property type="entry name" value="PEBP-like"/>
    <property type="match status" value="1"/>
</dbReference>
<organism evidence="2 3">
    <name type="scientific">Thermomonospora echinospora</name>
    <dbReference type="NCBI Taxonomy" id="1992"/>
    <lineage>
        <taxon>Bacteria</taxon>
        <taxon>Bacillati</taxon>
        <taxon>Actinomycetota</taxon>
        <taxon>Actinomycetes</taxon>
        <taxon>Streptosporangiales</taxon>
        <taxon>Thermomonosporaceae</taxon>
        <taxon>Thermomonospora</taxon>
    </lineage>
</organism>
<proteinExistence type="inferred from homology"/>
<evidence type="ECO:0000256" key="1">
    <source>
        <dbReference type="ARBA" id="ARBA00007120"/>
    </source>
</evidence>
<dbReference type="PANTHER" id="PTHR30289:SF1">
    <property type="entry name" value="PEBP (PHOSPHATIDYLETHANOLAMINE-BINDING PROTEIN) FAMILY PROTEIN"/>
    <property type="match status" value="1"/>
</dbReference>
<gene>
    <name evidence="2" type="ORF">SAMN04489712_10731</name>
</gene>
<dbReference type="Proteomes" id="UP000236723">
    <property type="component" value="Unassembled WGS sequence"/>
</dbReference>
<evidence type="ECO:0000313" key="3">
    <source>
        <dbReference type="Proteomes" id="UP000236723"/>
    </source>
</evidence>
<dbReference type="InterPro" id="IPR005247">
    <property type="entry name" value="YbhB_YbcL/LppC-like"/>
</dbReference>
<dbReference type="InterPro" id="IPR008914">
    <property type="entry name" value="PEBP"/>
</dbReference>
<dbReference type="EMBL" id="FNVO01000007">
    <property type="protein sequence ID" value="SEG58903.1"/>
    <property type="molecule type" value="Genomic_DNA"/>
</dbReference>
<keyword evidence="3" id="KW-1185">Reference proteome</keyword>
<dbReference type="CDD" id="cd00865">
    <property type="entry name" value="PEBP_bact_arch"/>
    <property type="match status" value="1"/>
</dbReference>
<protein>
    <recommendedName>
        <fullName evidence="4">Phospholipid-binding protein, PBP family</fullName>
    </recommendedName>
</protein>
<dbReference type="InterPro" id="IPR036610">
    <property type="entry name" value="PEBP-like_sf"/>
</dbReference>
<dbReference type="NCBIfam" id="TIGR00481">
    <property type="entry name" value="YbhB/YbcL family Raf kinase inhibitor-like protein"/>
    <property type="match status" value="1"/>
</dbReference>
<sequence length="168" mass="17742">MREEAGCIGTGSVGTTGVMHEIEMRSAAFNDHAMIPREYSHQAGDVSPPLEWTGVPDEAVELVLTCEDPDAPVGTFVHWLVAGIPPETGGVDAGEQVTDAVPGRNDYGTAGYGGPHPPPGDDPHRYFFRLTALAEPSGLRPGFTVDDLREAVEEKVVGTGTLVGTFGR</sequence>
<dbReference type="Pfam" id="PF01161">
    <property type="entry name" value="PBP"/>
    <property type="match status" value="1"/>
</dbReference>
<evidence type="ECO:0000313" key="2">
    <source>
        <dbReference type="EMBL" id="SEG58903.1"/>
    </source>
</evidence>
<reference evidence="3" key="1">
    <citation type="submission" date="2016-10" db="EMBL/GenBank/DDBJ databases">
        <authorList>
            <person name="Varghese N."/>
            <person name="Submissions S."/>
        </authorList>
    </citation>
    <scope>NUCLEOTIDE SEQUENCE [LARGE SCALE GENOMIC DNA]</scope>
    <source>
        <strain evidence="3">DSM 43163</strain>
    </source>
</reference>
<dbReference type="AlphaFoldDB" id="A0A1H6BDK0"/>
<dbReference type="Gene3D" id="3.90.280.10">
    <property type="entry name" value="PEBP-like"/>
    <property type="match status" value="1"/>
</dbReference>